<dbReference type="OrthoDB" id="3266505at2759"/>
<dbReference type="GeneID" id="81371611"/>
<dbReference type="InterPro" id="IPR001138">
    <property type="entry name" value="Zn2Cys6_DnaBD"/>
</dbReference>
<dbReference type="PANTHER" id="PTHR47540:SF6">
    <property type="entry name" value="ZN(II)2CYS6 TRANSCRIPTION FACTOR (EUROFUNG)"/>
    <property type="match status" value="1"/>
</dbReference>
<evidence type="ECO:0000256" key="5">
    <source>
        <dbReference type="ARBA" id="ARBA00023163"/>
    </source>
</evidence>
<dbReference type="AlphaFoldDB" id="A0A9W9W023"/>
<accession>A0A9W9W023</accession>
<dbReference type="EMBL" id="JAPZBU010000008">
    <property type="protein sequence ID" value="KAJ5392504.1"/>
    <property type="molecule type" value="Genomic_DNA"/>
</dbReference>
<dbReference type="GO" id="GO:0005634">
    <property type="term" value="C:nucleus"/>
    <property type="evidence" value="ECO:0007669"/>
    <property type="project" value="UniProtKB-SubCell"/>
</dbReference>
<proteinExistence type="predicted"/>
<dbReference type="CDD" id="cd00067">
    <property type="entry name" value="GAL4"/>
    <property type="match status" value="1"/>
</dbReference>
<dbReference type="GO" id="GO:0043565">
    <property type="term" value="F:sequence-specific DNA binding"/>
    <property type="evidence" value="ECO:0007669"/>
    <property type="project" value="TreeGrafter"/>
</dbReference>
<evidence type="ECO:0000256" key="4">
    <source>
        <dbReference type="ARBA" id="ARBA00023125"/>
    </source>
</evidence>
<feature type="domain" description="Zn(2)-C6 fungal-type" evidence="8">
    <location>
        <begin position="21"/>
        <end position="50"/>
    </location>
</feature>
<evidence type="ECO:0000256" key="2">
    <source>
        <dbReference type="ARBA" id="ARBA00022723"/>
    </source>
</evidence>
<dbReference type="PROSITE" id="PS50048">
    <property type="entry name" value="ZN2_CY6_FUNGAL_2"/>
    <property type="match status" value="1"/>
</dbReference>
<dbReference type="GO" id="GO:0000981">
    <property type="term" value="F:DNA-binding transcription factor activity, RNA polymerase II-specific"/>
    <property type="evidence" value="ECO:0007669"/>
    <property type="project" value="InterPro"/>
</dbReference>
<evidence type="ECO:0000259" key="8">
    <source>
        <dbReference type="PROSITE" id="PS50048"/>
    </source>
</evidence>
<reference evidence="9" key="2">
    <citation type="journal article" date="2023" name="IMA Fungus">
        <title>Comparative genomic study of the Penicillium genus elucidates a diverse pangenome and 15 lateral gene transfer events.</title>
        <authorList>
            <person name="Petersen C."/>
            <person name="Sorensen T."/>
            <person name="Nielsen M.R."/>
            <person name="Sondergaard T.E."/>
            <person name="Sorensen J.L."/>
            <person name="Fitzpatrick D.A."/>
            <person name="Frisvad J.C."/>
            <person name="Nielsen K.L."/>
        </authorList>
    </citation>
    <scope>NUCLEOTIDE SEQUENCE</scope>
    <source>
        <strain evidence="9">IBT 29677</strain>
    </source>
</reference>
<dbReference type="Pfam" id="PF00172">
    <property type="entry name" value="Zn_clus"/>
    <property type="match status" value="1"/>
</dbReference>
<dbReference type="PANTHER" id="PTHR47540">
    <property type="entry name" value="THIAMINE REPRESSIBLE GENES REGULATORY PROTEIN THI5"/>
    <property type="match status" value="1"/>
</dbReference>
<gene>
    <name evidence="9" type="ORF">N7509_007994</name>
</gene>
<reference evidence="9" key="1">
    <citation type="submission" date="2022-12" db="EMBL/GenBank/DDBJ databases">
        <authorList>
            <person name="Petersen C."/>
        </authorList>
    </citation>
    <scope>NUCLEOTIDE SEQUENCE</scope>
    <source>
        <strain evidence="9">IBT 29677</strain>
    </source>
</reference>
<feature type="region of interest" description="Disordered" evidence="7">
    <location>
        <begin position="81"/>
        <end position="171"/>
    </location>
</feature>
<comment type="caution">
    <text evidence="9">The sequence shown here is derived from an EMBL/GenBank/DDBJ whole genome shotgun (WGS) entry which is preliminary data.</text>
</comment>
<dbReference type="SUPFAM" id="SSF57701">
    <property type="entry name" value="Zn2/Cys6 DNA-binding domain"/>
    <property type="match status" value="1"/>
</dbReference>
<evidence type="ECO:0000256" key="7">
    <source>
        <dbReference type="SAM" id="MobiDB-lite"/>
    </source>
</evidence>
<keyword evidence="5" id="KW-0804">Transcription</keyword>
<evidence type="ECO:0000256" key="6">
    <source>
        <dbReference type="ARBA" id="ARBA00023242"/>
    </source>
</evidence>
<keyword evidence="3" id="KW-0805">Transcription regulation</keyword>
<organism evidence="9 10">
    <name type="scientific">Penicillium cosmopolitanum</name>
    <dbReference type="NCBI Taxonomy" id="1131564"/>
    <lineage>
        <taxon>Eukaryota</taxon>
        <taxon>Fungi</taxon>
        <taxon>Dikarya</taxon>
        <taxon>Ascomycota</taxon>
        <taxon>Pezizomycotina</taxon>
        <taxon>Eurotiomycetes</taxon>
        <taxon>Eurotiomycetidae</taxon>
        <taxon>Eurotiales</taxon>
        <taxon>Aspergillaceae</taxon>
        <taxon>Penicillium</taxon>
    </lineage>
</organism>
<sequence>MDTVDIHEAPTQSRPSRRIRACRQCRTAKVRCSGTRPCERCTRRRDKCTFASDEAHVSVPERYLQDLQRQIAQLKTISTGTTTSTALGKRPVWRGSVSASDTDPSVITPRSLDRPARTARTTEIDPPNHWTSPSLPRRHDNANNSSTRGYPSTSVNLGTGPTDTNQHESCNVPQAFNPLVSKDVAYVSGSDDRRLLFLGHTSTWSFCRRVFTLLEDAGLYSSTPRAPLNLDGAAFRLRWQPKAEVDSSDLLKLPPVDQALFLYNTVKFRLGEIFSVVDERNFLQRFNEFHKHPLETAQTHRLWFVEYLMLLAFGKAFTSYINTTAAAPPGSELAVRALSLLPDVAFLQDDRPALLAIEVLALIALYFQSIDMRSPAYQYIGQALRLSFHDGLHRRFPEDIIEAGIATHASNVWWTIYVLDQSLSAGLGCPPTIPLNSITTSLPDVQSDSISTKALALRSRLSQINSVIYSTIYSFDDNLGSDFVSSITSVLHKLADVSREIDEVISSFKASKGELPQMFYNITLSHHHCIVLATRPLVMWLLIRSLPPSRFDPQILSGPIAKLLEKSSQSATTTLLILISLSDREMLETFLPFTLEYAFSSAVLLSIIGSILPAYVPDPGWQGAVSSVFEEMIQKGNVVAKLRRAELEHLEVLLEPYRTQGSGMPLQPPADMAKACESGNMHQTVLRNRRFDLPDEHEQNLFRINWSSSDDILDPFETGPDDILALAEQLEHDNFSFTI</sequence>
<evidence type="ECO:0000256" key="3">
    <source>
        <dbReference type="ARBA" id="ARBA00023015"/>
    </source>
</evidence>
<keyword evidence="10" id="KW-1185">Reference proteome</keyword>
<keyword evidence="4" id="KW-0238">DNA-binding</keyword>
<dbReference type="SMART" id="SM00906">
    <property type="entry name" value="Fungal_trans"/>
    <property type="match status" value="1"/>
</dbReference>
<name>A0A9W9W023_9EURO</name>
<dbReference type="Proteomes" id="UP001147747">
    <property type="component" value="Unassembled WGS sequence"/>
</dbReference>
<dbReference type="Gene3D" id="4.10.240.10">
    <property type="entry name" value="Zn(2)-C6 fungal-type DNA-binding domain"/>
    <property type="match status" value="1"/>
</dbReference>
<dbReference type="InterPro" id="IPR051711">
    <property type="entry name" value="Stress_Response_Reg"/>
</dbReference>
<dbReference type="InterPro" id="IPR036864">
    <property type="entry name" value="Zn2-C6_fun-type_DNA-bd_sf"/>
</dbReference>
<dbReference type="RefSeq" id="XP_056488182.1">
    <property type="nucleotide sequence ID" value="XM_056632631.1"/>
</dbReference>
<protein>
    <recommendedName>
        <fullName evidence="8">Zn(2)-C6 fungal-type domain-containing protein</fullName>
    </recommendedName>
</protein>
<dbReference type="CDD" id="cd12148">
    <property type="entry name" value="fungal_TF_MHR"/>
    <property type="match status" value="1"/>
</dbReference>
<dbReference type="InterPro" id="IPR007219">
    <property type="entry name" value="XnlR_reg_dom"/>
</dbReference>
<comment type="subcellular location">
    <subcellularLocation>
        <location evidence="1">Nucleus</location>
    </subcellularLocation>
</comment>
<feature type="compositionally biased region" description="Polar residues" evidence="7">
    <location>
        <begin position="142"/>
        <end position="171"/>
    </location>
</feature>
<evidence type="ECO:0000256" key="1">
    <source>
        <dbReference type="ARBA" id="ARBA00004123"/>
    </source>
</evidence>
<feature type="compositionally biased region" description="Basic and acidic residues" evidence="7">
    <location>
        <begin position="111"/>
        <end position="123"/>
    </location>
</feature>
<keyword evidence="6" id="KW-0539">Nucleus</keyword>
<dbReference type="GO" id="GO:0006351">
    <property type="term" value="P:DNA-templated transcription"/>
    <property type="evidence" value="ECO:0007669"/>
    <property type="project" value="InterPro"/>
</dbReference>
<evidence type="ECO:0000313" key="9">
    <source>
        <dbReference type="EMBL" id="KAJ5392504.1"/>
    </source>
</evidence>
<evidence type="ECO:0000313" key="10">
    <source>
        <dbReference type="Proteomes" id="UP001147747"/>
    </source>
</evidence>
<keyword evidence="2" id="KW-0479">Metal-binding</keyword>
<dbReference type="SMART" id="SM00066">
    <property type="entry name" value="GAL4"/>
    <property type="match status" value="1"/>
</dbReference>
<dbReference type="PROSITE" id="PS00463">
    <property type="entry name" value="ZN2_CY6_FUNGAL_1"/>
    <property type="match status" value="1"/>
</dbReference>
<dbReference type="GO" id="GO:0008270">
    <property type="term" value="F:zinc ion binding"/>
    <property type="evidence" value="ECO:0007669"/>
    <property type="project" value="InterPro"/>
</dbReference>
<dbReference type="Pfam" id="PF04082">
    <property type="entry name" value="Fungal_trans"/>
    <property type="match status" value="1"/>
</dbReference>
<dbReference type="GO" id="GO:0045944">
    <property type="term" value="P:positive regulation of transcription by RNA polymerase II"/>
    <property type="evidence" value="ECO:0007669"/>
    <property type="project" value="TreeGrafter"/>
</dbReference>